<name>A0ACB8R679_9AGAM</name>
<dbReference type="Proteomes" id="UP000814033">
    <property type="component" value="Unassembled WGS sequence"/>
</dbReference>
<reference evidence="1" key="1">
    <citation type="submission" date="2021-02" db="EMBL/GenBank/DDBJ databases">
        <authorList>
            <consortium name="DOE Joint Genome Institute"/>
            <person name="Ahrendt S."/>
            <person name="Looney B.P."/>
            <person name="Miyauchi S."/>
            <person name="Morin E."/>
            <person name="Drula E."/>
            <person name="Courty P.E."/>
            <person name="Chicoki N."/>
            <person name="Fauchery L."/>
            <person name="Kohler A."/>
            <person name="Kuo A."/>
            <person name="Labutti K."/>
            <person name="Pangilinan J."/>
            <person name="Lipzen A."/>
            <person name="Riley R."/>
            <person name="Andreopoulos W."/>
            <person name="He G."/>
            <person name="Johnson J."/>
            <person name="Barry K.W."/>
            <person name="Grigoriev I.V."/>
            <person name="Nagy L."/>
            <person name="Hibbett D."/>
            <person name="Henrissat B."/>
            <person name="Matheny P.B."/>
            <person name="Labbe J."/>
            <person name="Martin F."/>
        </authorList>
    </citation>
    <scope>NUCLEOTIDE SEQUENCE</scope>
    <source>
        <strain evidence="1">FP105234-sp</strain>
    </source>
</reference>
<sequence length="87" mass="9716">MFRMYSRVGAALNRRRRAHAAAPALSSAAYIDVWRSAWRAGTRPRPDPSVHLVHRDDSAAASYVSTVIFLSRCSQPWPAGPPRQVTR</sequence>
<dbReference type="EMBL" id="MU276358">
    <property type="protein sequence ID" value="KAI0039091.1"/>
    <property type="molecule type" value="Genomic_DNA"/>
</dbReference>
<proteinExistence type="predicted"/>
<accession>A0ACB8R679</accession>
<evidence type="ECO:0000313" key="1">
    <source>
        <dbReference type="EMBL" id="KAI0039091.1"/>
    </source>
</evidence>
<evidence type="ECO:0000313" key="2">
    <source>
        <dbReference type="Proteomes" id="UP000814033"/>
    </source>
</evidence>
<gene>
    <name evidence="1" type="ORF">FA95DRAFT_1103557</name>
</gene>
<reference evidence="1" key="2">
    <citation type="journal article" date="2022" name="New Phytol.">
        <title>Evolutionary transition to the ectomycorrhizal habit in the genomes of a hyperdiverse lineage of mushroom-forming fungi.</title>
        <authorList>
            <person name="Looney B."/>
            <person name="Miyauchi S."/>
            <person name="Morin E."/>
            <person name="Drula E."/>
            <person name="Courty P.E."/>
            <person name="Kohler A."/>
            <person name="Kuo A."/>
            <person name="LaButti K."/>
            <person name="Pangilinan J."/>
            <person name="Lipzen A."/>
            <person name="Riley R."/>
            <person name="Andreopoulos W."/>
            <person name="He G."/>
            <person name="Johnson J."/>
            <person name="Nolan M."/>
            <person name="Tritt A."/>
            <person name="Barry K.W."/>
            <person name="Grigoriev I.V."/>
            <person name="Nagy L.G."/>
            <person name="Hibbett D."/>
            <person name="Henrissat B."/>
            <person name="Matheny P.B."/>
            <person name="Labbe J."/>
            <person name="Martin F.M."/>
        </authorList>
    </citation>
    <scope>NUCLEOTIDE SEQUENCE</scope>
    <source>
        <strain evidence="1">FP105234-sp</strain>
    </source>
</reference>
<organism evidence="1 2">
    <name type="scientific">Auriscalpium vulgare</name>
    <dbReference type="NCBI Taxonomy" id="40419"/>
    <lineage>
        <taxon>Eukaryota</taxon>
        <taxon>Fungi</taxon>
        <taxon>Dikarya</taxon>
        <taxon>Basidiomycota</taxon>
        <taxon>Agaricomycotina</taxon>
        <taxon>Agaricomycetes</taxon>
        <taxon>Russulales</taxon>
        <taxon>Auriscalpiaceae</taxon>
        <taxon>Auriscalpium</taxon>
    </lineage>
</organism>
<keyword evidence="2" id="KW-1185">Reference proteome</keyword>
<protein>
    <submittedName>
        <fullName evidence="1">Uncharacterized protein</fullName>
    </submittedName>
</protein>
<comment type="caution">
    <text evidence="1">The sequence shown here is derived from an EMBL/GenBank/DDBJ whole genome shotgun (WGS) entry which is preliminary data.</text>
</comment>